<name>A0A6I2UFZ5_9FIRM</name>
<dbReference type="Proteomes" id="UP000433181">
    <property type="component" value="Unassembled WGS sequence"/>
</dbReference>
<accession>A0A6I2UFZ5</accession>
<dbReference type="RefSeq" id="WP_154406880.1">
    <property type="nucleotide sequence ID" value="NZ_VUNR01000011.1"/>
</dbReference>
<sequence length="191" mass="21228">MCSFTFFDGLLCLVAVVVLLAGLVKLYLCHAGTEIIVPQVESRSRLAVDEQTEDSLTISTVIEFVNDGKQCATIMDALVRPQLPYEQYDGLETRGHAELVTAPREDDYFEAYIIQKKGYKGGLDKASIKCQVKLIARKGMSLKEAVSHMPDFNFQLIWLETGRTPCHYRQVRIEVPAAEVAALAGTKLAED</sequence>
<dbReference type="AlphaFoldDB" id="A0A6I2UFZ5"/>
<evidence type="ECO:0000313" key="2">
    <source>
        <dbReference type="Proteomes" id="UP000433181"/>
    </source>
</evidence>
<gene>
    <name evidence="1" type="ORF">FYJ84_06935</name>
</gene>
<organism evidence="1 2">
    <name type="scientific">Anaerovibrio slackiae</name>
    <dbReference type="NCBI Taxonomy" id="2652309"/>
    <lineage>
        <taxon>Bacteria</taxon>
        <taxon>Bacillati</taxon>
        <taxon>Bacillota</taxon>
        <taxon>Negativicutes</taxon>
        <taxon>Selenomonadales</taxon>
        <taxon>Selenomonadaceae</taxon>
        <taxon>Anaerovibrio</taxon>
    </lineage>
</organism>
<evidence type="ECO:0000313" key="1">
    <source>
        <dbReference type="EMBL" id="MSU08715.1"/>
    </source>
</evidence>
<keyword evidence="2" id="KW-1185">Reference proteome</keyword>
<dbReference type="GeneID" id="96778649"/>
<comment type="caution">
    <text evidence="1">The sequence shown here is derived from an EMBL/GenBank/DDBJ whole genome shotgun (WGS) entry which is preliminary data.</text>
</comment>
<reference evidence="1 2" key="1">
    <citation type="submission" date="2019-08" db="EMBL/GenBank/DDBJ databases">
        <title>In-depth cultivation of the pig gut microbiome towards novel bacterial diversity and tailored functional studies.</title>
        <authorList>
            <person name="Wylensek D."/>
            <person name="Hitch T.C.A."/>
            <person name="Clavel T."/>
        </authorList>
    </citation>
    <scope>NUCLEOTIDE SEQUENCE [LARGE SCALE GENOMIC DNA]</scope>
    <source>
        <strain evidence="1 2">WCA-693-APC-5D-A</strain>
    </source>
</reference>
<dbReference type="EMBL" id="VUNR01000011">
    <property type="protein sequence ID" value="MSU08715.1"/>
    <property type="molecule type" value="Genomic_DNA"/>
</dbReference>
<proteinExistence type="predicted"/>
<protein>
    <submittedName>
        <fullName evidence="1">Uncharacterized protein</fullName>
    </submittedName>
</protein>